<gene>
    <name evidence="1" type="ORF">Q664_37820</name>
</gene>
<evidence type="ECO:0000313" key="1">
    <source>
        <dbReference type="EMBL" id="KFA88941.1"/>
    </source>
</evidence>
<sequence length="149" mass="16406">MSWPIRGLTGEQSQCKPPFGGVEDEDFGRDLPVLGFAHNHPCGTSMSGPDLTIFPLVKSGEGVWMMVAYGATPSGGMVRDSRGRLIPAWHWLATGRRDTPRFYKWNPAGEVFKWSEDTKRWDFQATCQPQPSSMLSPGGAPPKCIPALK</sequence>
<dbReference type="AlphaFoldDB" id="A0A084SKF6"/>
<proteinExistence type="predicted"/>
<comment type="caution">
    <text evidence="1">The sequence shown here is derived from an EMBL/GenBank/DDBJ whole genome shotgun (WGS) entry which is preliminary data.</text>
</comment>
<evidence type="ECO:0000313" key="2">
    <source>
        <dbReference type="Proteomes" id="UP000028547"/>
    </source>
</evidence>
<evidence type="ECO:0008006" key="3">
    <source>
        <dbReference type="Google" id="ProtNLM"/>
    </source>
</evidence>
<name>A0A084SKF6_9BACT</name>
<dbReference type="Proteomes" id="UP000028547">
    <property type="component" value="Unassembled WGS sequence"/>
</dbReference>
<organism evidence="1 2">
    <name type="scientific">Archangium violaceum Cb vi76</name>
    <dbReference type="NCBI Taxonomy" id="1406225"/>
    <lineage>
        <taxon>Bacteria</taxon>
        <taxon>Pseudomonadati</taxon>
        <taxon>Myxococcota</taxon>
        <taxon>Myxococcia</taxon>
        <taxon>Myxococcales</taxon>
        <taxon>Cystobacterineae</taxon>
        <taxon>Archangiaceae</taxon>
        <taxon>Archangium</taxon>
    </lineage>
</organism>
<accession>A0A084SKF6</accession>
<protein>
    <recommendedName>
        <fullName evidence="3">JAB domain-containing protein</fullName>
    </recommendedName>
</protein>
<dbReference type="EMBL" id="JPMI01000270">
    <property type="protein sequence ID" value="KFA88941.1"/>
    <property type="molecule type" value="Genomic_DNA"/>
</dbReference>
<reference evidence="1 2" key="1">
    <citation type="submission" date="2014-07" db="EMBL/GenBank/DDBJ databases">
        <title>Draft Genome Sequence of Gephyronic Acid Producer, Cystobacter violaceus Strain Cb vi76.</title>
        <authorList>
            <person name="Stevens D.C."/>
            <person name="Young J."/>
            <person name="Carmichael R."/>
            <person name="Tan J."/>
            <person name="Taylor R.E."/>
        </authorList>
    </citation>
    <scope>NUCLEOTIDE SEQUENCE [LARGE SCALE GENOMIC DNA]</scope>
    <source>
        <strain evidence="1 2">Cb vi76</strain>
    </source>
</reference>